<evidence type="ECO:0000256" key="4">
    <source>
        <dbReference type="ARBA" id="ARBA00022786"/>
    </source>
</evidence>
<comment type="similarity">
    <text evidence="2">Belongs to the ubiquitin-activating E1 family. ULA1 subfamily.</text>
</comment>
<dbReference type="AlphaFoldDB" id="T2MDN3"/>
<dbReference type="Pfam" id="PF00899">
    <property type="entry name" value="ThiF"/>
    <property type="match status" value="1"/>
</dbReference>
<accession>T2MDN3</accession>
<dbReference type="InterPro" id="IPR035985">
    <property type="entry name" value="Ubiquitin-activating_enz"/>
</dbReference>
<dbReference type="GO" id="GO:0019781">
    <property type="term" value="F:NEDD8 activating enzyme activity"/>
    <property type="evidence" value="ECO:0007669"/>
    <property type="project" value="TreeGrafter"/>
</dbReference>
<evidence type="ECO:0000259" key="6">
    <source>
        <dbReference type="Pfam" id="PF00899"/>
    </source>
</evidence>
<dbReference type="GO" id="GO:0005737">
    <property type="term" value="C:cytoplasm"/>
    <property type="evidence" value="ECO:0007669"/>
    <property type="project" value="TreeGrafter"/>
</dbReference>
<comment type="pathway">
    <text evidence="1">Protein modification; protein neddylation.</text>
</comment>
<proteinExistence type="evidence at transcript level"/>
<feature type="domain" description="THIF-type NAD/FAD binding fold" evidence="6">
    <location>
        <begin position="184"/>
        <end position="689"/>
    </location>
</feature>
<dbReference type="InterPro" id="IPR045886">
    <property type="entry name" value="ThiF/MoeB/HesA"/>
</dbReference>
<dbReference type="FunFam" id="3.40.50.720:FF:000475">
    <property type="entry name" value="NEDD8-activating enzyme E1 regulatory subunit"/>
    <property type="match status" value="1"/>
</dbReference>
<dbReference type="OrthoDB" id="1708823at2759"/>
<dbReference type="GO" id="GO:0045116">
    <property type="term" value="P:protein neddylation"/>
    <property type="evidence" value="ECO:0007669"/>
    <property type="project" value="TreeGrafter"/>
</dbReference>
<feature type="non-terminal residue" evidence="7">
    <location>
        <position position="1"/>
    </location>
</feature>
<gene>
    <name evidence="7" type="primary">NAE1</name>
</gene>
<protein>
    <recommendedName>
        <fullName evidence="3">NEDD8-activating enzyme E1 regulatory subunit</fullName>
    </recommendedName>
</protein>
<feature type="compositionally biased region" description="Basic and acidic residues" evidence="5">
    <location>
        <begin position="169"/>
        <end position="180"/>
    </location>
</feature>
<evidence type="ECO:0000256" key="2">
    <source>
        <dbReference type="ARBA" id="ARBA00006868"/>
    </source>
</evidence>
<evidence type="ECO:0000256" key="5">
    <source>
        <dbReference type="SAM" id="MobiDB-lite"/>
    </source>
</evidence>
<dbReference type="PANTHER" id="PTHR10953">
    <property type="entry name" value="UBIQUITIN-ACTIVATING ENZYME E1"/>
    <property type="match status" value="1"/>
</dbReference>
<evidence type="ECO:0000313" key="7">
    <source>
        <dbReference type="EMBL" id="CDG70166.1"/>
    </source>
</evidence>
<reference evidence="7" key="1">
    <citation type="journal article" date="2013" name="Genome Biol. Evol.">
        <title>Punctuated emergences of genetic and phenotypic innovations in eumetazoan, bilaterian, euteleostome, and hominidae ancestors.</title>
        <authorList>
            <person name="Wenger Y."/>
            <person name="Galliot B."/>
        </authorList>
    </citation>
    <scope>NUCLEOTIDE SEQUENCE</scope>
    <source>
        <tissue evidence="7">Whole animals</tissue>
    </source>
</reference>
<keyword evidence="4" id="KW-0833">Ubl conjugation pathway</keyword>
<dbReference type="PANTHER" id="PTHR10953:SF29">
    <property type="entry name" value="NEDD8-ACTIVATING ENZYME E1 REGULATORY SUBUNIT"/>
    <property type="match status" value="1"/>
</dbReference>
<feature type="compositionally biased region" description="Polar residues" evidence="5">
    <location>
        <begin position="153"/>
        <end position="162"/>
    </location>
</feature>
<dbReference type="SUPFAM" id="SSF69572">
    <property type="entry name" value="Activating enzymes of the ubiquitin-like proteins"/>
    <property type="match status" value="1"/>
</dbReference>
<evidence type="ECO:0000256" key="1">
    <source>
        <dbReference type="ARBA" id="ARBA00005032"/>
    </source>
</evidence>
<feature type="region of interest" description="Disordered" evidence="5">
    <location>
        <begin position="153"/>
        <end position="180"/>
    </location>
</feature>
<dbReference type="InterPro" id="IPR000594">
    <property type="entry name" value="ThiF_NAD_FAD-bd"/>
</dbReference>
<dbReference type="EMBL" id="HAAD01003934">
    <property type="protein sequence ID" value="CDG70166.1"/>
    <property type="molecule type" value="mRNA"/>
</dbReference>
<organism evidence="7">
    <name type="scientific">Hydra vulgaris</name>
    <name type="common">Hydra</name>
    <name type="synonym">Hydra attenuata</name>
    <dbReference type="NCBI Taxonomy" id="6087"/>
    <lineage>
        <taxon>Eukaryota</taxon>
        <taxon>Metazoa</taxon>
        <taxon>Cnidaria</taxon>
        <taxon>Hydrozoa</taxon>
        <taxon>Hydroidolina</taxon>
        <taxon>Anthoathecata</taxon>
        <taxon>Aplanulata</taxon>
        <taxon>Hydridae</taxon>
        <taxon>Hydra</taxon>
    </lineage>
</organism>
<dbReference type="Gene3D" id="3.40.50.720">
    <property type="entry name" value="NAD(P)-binding Rossmann-like Domain"/>
    <property type="match status" value="2"/>
</dbReference>
<evidence type="ECO:0000256" key="3">
    <source>
        <dbReference type="ARBA" id="ARBA00015407"/>
    </source>
</evidence>
<sequence length="692" mass="79767">MKSHISSQKLSSRDFWRFFNSINNKGKSAIAPLLYCSDFVMGNVLYKLSSLYLQGLTLTFDLPKKIFIKSITKLASAKVASLYCACHSLTPDPILNLCKSYICPCMKYCCDIWGRSSNDALSLVEKDLLQKGIKCFKKMKRKETFYAENMSQTSFSNSSNLGNPRKISRKNEQEEDSINHEQKYDRQLRLWGDNGQQELTSAKVCLLNATAVCSEVLKCLVLPGVGSYTIVDKHSISNDDLECNFFIKDDCYGMPRAQVVCNLIQELNGDSKGFYYIEEPLKMLDDDPEFFKKFTIVIASRLSEHDLTKFSNFLWQFNIPFVICDNFGFLGYMRISIKEHVVIESHPDNVLNDLRLDNPFPAFLDYVNDIDLDTMDNYTHAHTPFLIILYKFLNVWRTISQKEWPKTNQDKSEIKALIKQYARINESGLVEENFEEAMKNVNTAFTTSKIPDQVLQLFNCNMCLHPAGPNMKFWILVSALKEFVNQFKCLPLRGTLPDMFSDSVRYIHLQNLYKNKANEDVSNLTNIVRQVLYDLQLSDALFTEEEIKLFCKNSFFLHVYQGEAFHEELKPSVKLNFEEIADDFKSIYTTIRSIYYYLNTSNCLDVKDVYKIFEEISNKISNQLGISQSCSMDHFGELLRLNFNEVHVVASAMGGICAQEVIKIITKQYILLNNTFLYNAINQETTTVKLLR</sequence>
<name>T2MDN3_HYDVU</name>